<feature type="region of interest" description="Disordered" evidence="10">
    <location>
        <begin position="307"/>
        <end position="380"/>
    </location>
</feature>
<evidence type="ECO:0000259" key="12">
    <source>
        <dbReference type="Pfam" id="PF09335"/>
    </source>
</evidence>
<keyword evidence="6 11" id="KW-0812">Transmembrane</keyword>
<evidence type="ECO:0000256" key="2">
    <source>
        <dbReference type="ARBA" id="ARBA00004653"/>
    </source>
</evidence>
<feature type="compositionally biased region" description="Basic and acidic residues" evidence="10">
    <location>
        <begin position="307"/>
        <end position="320"/>
    </location>
</feature>
<comment type="subcellular location">
    <subcellularLocation>
        <location evidence="2">Golgi apparatus membrane</location>
        <topology evidence="2">Multi-pass membrane protein</topology>
    </subcellularLocation>
</comment>
<comment type="function">
    <text evidence="1">Golgi membrane protein involved in vesicular trafficking and spindle migration.</text>
</comment>
<dbReference type="GeneID" id="59332872"/>
<evidence type="ECO:0000256" key="10">
    <source>
        <dbReference type="SAM" id="MobiDB-lite"/>
    </source>
</evidence>
<evidence type="ECO:0000256" key="8">
    <source>
        <dbReference type="ARBA" id="ARBA00023034"/>
    </source>
</evidence>
<evidence type="ECO:0000256" key="7">
    <source>
        <dbReference type="ARBA" id="ARBA00022989"/>
    </source>
</evidence>
<feature type="transmembrane region" description="Helical" evidence="11">
    <location>
        <begin position="76"/>
        <end position="99"/>
    </location>
</feature>
<comment type="caution">
    <text evidence="13">The sequence shown here is derived from an EMBL/GenBank/DDBJ whole genome shotgun (WGS) entry which is preliminary data.</text>
</comment>
<dbReference type="PANTHER" id="PTHR47549:SF1">
    <property type="entry name" value="GOLGI APPARATUS MEMBRANE PROTEIN TVP38"/>
    <property type="match status" value="1"/>
</dbReference>
<reference evidence="13 14" key="1">
    <citation type="journal article" date="2020" name="Genomics">
        <title>Complete, high-quality genomes from long-read metagenomic sequencing of two wolf lichen thalli reveals enigmatic genome architecture.</title>
        <authorList>
            <person name="McKenzie S.K."/>
            <person name="Walston R.F."/>
            <person name="Allen J.L."/>
        </authorList>
    </citation>
    <scope>NUCLEOTIDE SEQUENCE [LARGE SCALE GENOMIC DNA]</scope>
    <source>
        <strain evidence="13">WasteWater1</strain>
    </source>
</reference>
<keyword evidence="9 11" id="KW-0472">Membrane</keyword>
<dbReference type="Proteomes" id="UP000593566">
    <property type="component" value="Unassembled WGS sequence"/>
</dbReference>
<evidence type="ECO:0000256" key="11">
    <source>
        <dbReference type="SAM" id="Phobius"/>
    </source>
</evidence>
<dbReference type="GO" id="GO:0016192">
    <property type="term" value="P:vesicle-mediated transport"/>
    <property type="evidence" value="ECO:0007669"/>
    <property type="project" value="TreeGrafter"/>
</dbReference>
<evidence type="ECO:0000256" key="6">
    <source>
        <dbReference type="ARBA" id="ARBA00022692"/>
    </source>
</evidence>
<evidence type="ECO:0000256" key="9">
    <source>
        <dbReference type="ARBA" id="ARBA00023136"/>
    </source>
</evidence>
<feature type="compositionally biased region" description="Basic and acidic residues" evidence="10">
    <location>
        <begin position="350"/>
        <end position="363"/>
    </location>
</feature>
<accession>A0A8H6FKC2</accession>
<evidence type="ECO:0000256" key="3">
    <source>
        <dbReference type="ARBA" id="ARBA00008640"/>
    </source>
</evidence>
<dbReference type="EMBL" id="JACCJB010000002">
    <property type="protein sequence ID" value="KAF6230125.1"/>
    <property type="molecule type" value="Genomic_DNA"/>
</dbReference>
<comment type="similarity">
    <text evidence="3">Belongs to the TVP38/TMEM64 family.</text>
</comment>
<dbReference type="PANTHER" id="PTHR47549">
    <property type="entry name" value="GOLGI APPARATUS MEMBRANE PROTEIN TVP38-RELATED"/>
    <property type="match status" value="1"/>
</dbReference>
<evidence type="ECO:0000256" key="4">
    <source>
        <dbReference type="ARBA" id="ARBA00013533"/>
    </source>
</evidence>
<dbReference type="AlphaFoldDB" id="A0A8H6FKC2"/>
<gene>
    <name evidence="13" type="ORF">HO133_004464</name>
</gene>
<protein>
    <recommendedName>
        <fullName evidence="4">Golgi apparatus membrane protein TVP38</fullName>
    </recommendedName>
    <alternativeName>
        <fullName evidence="5">Golgi apparatus membrane protein tvp38</fullName>
    </alternativeName>
</protein>
<organism evidence="13 14">
    <name type="scientific">Letharia lupina</name>
    <dbReference type="NCBI Taxonomy" id="560253"/>
    <lineage>
        <taxon>Eukaryota</taxon>
        <taxon>Fungi</taxon>
        <taxon>Dikarya</taxon>
        <taxon>Ascomycota</taxon>
        <taxon>Pezizomycotina</taxon>
        <taxon>Lecanoromycetes</taxon>
        <taxon>OSLEUM clade</taxon>
        <taxon>Lecanoromycetidae</taxon>
        <taxon>Lecanorales</taxon>
        <taxon>Lecanorineae</taxon>
        <taxon>Parmeliaceae</taxon>
        <taxon>Letharia</taxon>
    </lineage>
</organism>
<keyword evidence="8" id="KW-0333">Golgi apparatus</keyword>
<dbReference type="InterPro" id="IPR032816">
    <property type="entry name" value="VTT_dom"/>
</dbReference>
<evidence type="ECO:0000256" key="1">
    <source>
        <dbReference type="ARBA" id="ARBA00002978"/>
    </source>
</evidence>
<feature type="compositionally biased region" description="Polar residues" evidence="10">
    <location>
        <begin position="19"/>
        <end position="44"/>
    </location>
</feature>
<feature type="transmembrane region" description="Helical" evidence="11">
    <location>
        <begin position="233"/>
        <end position="252"/>
    </location>
</feature>
<sequence>MTDYNSTARALALPVSPSLPNISHQGTQASWTRSSQSLTRNNQAHGRRRSSFIDRALNSAEKLWRRLFKMVEGMTAIQLALSVIAGLVTITLAILFLVFSESIFAWLEPVAEKWKNLRGGWLILWALTFATAFPPVIGYSTCLTLAGFVYGFPWGWPIVASATIVGSTCSFVVSRTLLSNFVNRLVANDKRYEALSLVLKHDGLKLLVMIRLCPLPYSISNGAISTFPTVQPLMFAAATAAATPKLLIAIFIGSRLAVIAKSGEKMDTATKAINWASIIFGVILGVLTGWIIYKRTLARSRQIEAEERSKLQHPATHSEDDFSDNPEESTATLIRDDQIDFLGPDGGSEGYRDDFDDNVFRYGDDEEEGAIGLDKQPPQR</sequence>
<evidence type="ECO:0000256" key="5">
    <source>
        <dbReference type="ARBA" id="ARBA00020673"/>
    </source>
</evidence>
<feature type="domain" description="VTT" evidence="12">
    <location>
        <begin position="139"/>
        <end position="254"/>
    </location>
</feature>
<feature type="transmembrane region" description="Helical" evidence="11">
    <location>
        <begin position="154"/>
        <end position="174"/>
    </location>
</feature>
<feature type="transmembrane region" description="Helical" evidence="11">
    <location>
        <begin position="120"/>
        <end position="148"/>
    </location>
</feature>
<keyword evidence="7 11" id="KW-1133">Transmembrane helix</keyword>
<dbReference type="GO" id="GO:0000139">
    <property type="term" value="C:Golgi membrane"/>
    <property type="evidence" value="ECO:0007669"/>
    <property type="project" value="UniProtKB-SubCell"/>
</dbReference>
<feature type="transmembrane region" description="Helical" evidence="11">
    <location>
        <begin position="272"/>
        <end position="293"/>
    </location>
</feature>
<proteinExistence type="inferred from homology"/>
<evidence type="ECO:0000313" key="13">
    <source>
        <dbReference type="EMBL" id="KAF6230125.1"/>
    </source>
</evidence>
<keyword evidence="14" id="KW-1185">Reference proteome</keyword>
<evidence type="ECO:0000313" key="14">
    <source>
        <dbReference type="Proteomes" id="UP000593566"/>
    </source>
</evidence>
<dbReference type="RefSeq" id="XP_037157382.1">
    <property type="nucleotide sequence ID" value="XM_037295381.1"/>
</dbReference>
<dbReference type="InterPro" id="IPR051076">
    <property type="entry name" value="Golgi_membrane_TVP38/TMEM64"/>
</dbReference>
<name>A0A8H6FKC2_9LECA</name>
<dbReference type="GO" id="GO:0000022">
    <property type="term" value="P:mitotic spindle elongation"/>
    <property type="evidence" value="ECO:0007669"/>
    <property type="project" value="TreeGrafter"/>
</dbReference>
<feature type="region of interest" description="Disordered" evidence="10">
    <location>
        <begin position="19"/>
        <end position="47"/>
    </location>
</feature>
<dbReference type="Pfam" id="PF09335">
    <property type="entry name" value="VTT_dom"/>
    <property type="match status" value="1"/>
</dbReference>